<evidence type="ECO:0000256" key="6">
    <source>
        <dbReference type="SAM" id="Phobius"/>
    </source>
</evidence>
<dbReference type="Gene3D" id="1.10.3730.20">
    <property type="match status" value="2"/>
</dbReference>
<reference evidence="8 9" key="1">
    <citation type="submission" date="2018-08" db="EMBL/GenBank/DDBJ databases">
        <title>Fulvimarina sp. 85, whole genome shotgun sequence.</title>
        <authorList>
            <person name="Tuo L."/>
        </authorList>
    </citation>
    <scope>NUCLEOTIDE SEQUENCE [LARGE SCALE GENOMIC DNA]</scope>
    <source>
        <strain evidence="8 9">85</strain>
    </source>
</reference>
<organism evidence="8 9">
    <name type="scientific">Fulvimarina endophytica</name>
    <dbReference type="NCBI Taxonomy" id="2293836"/>
    <lineage>
        <taxon>Bacteria</taxon>
        <taxon>Pseudomonadati</taxon>
        <taxon>Pseudomonadota</taxon>
        <taxon>Alphaproteobacteria</taxon>
        <taxon>Hyphomicrobiales</taxon>
        <taxon>Aurantimonadaceae</taxon>
        <taxon>Fulvimarina</taxon>
    </lineage>
</organism>
<gene>
    <name evidence="8" type="ORF">DYI37_13980</name>
</gene>
<feature type="transmembrane region" description="Helical" evidence="6">
    <location>
        <begin position="213"/>
        <end position="235"/>
    </location>
</feature>
<comment type="similarity">
    <text evidence="2">Belongs to the EamA transporter family.</text>
</comment>
<name>A0A371X1U9_9HYPH</name>
<dbReference type="EMBL" id="QURL01000005">
    <property type="protein sequence ID" value="RFC63179.1"/>
    <property type="molecule type" value="Genomic_DNA"/>
</dbReference>
<keyword evidence="9" id="KW-1185">Reference proteome</keyword>
<feature type="transmembrane region" description="Helical" evidence="6">
    <location>
        <begin position="181"/>
        <end position="201"/>
    </location>
</feature>
<keyword evidence="4 6" id="KW-1133">Transmembrane helix</keyword>
<keyword evidence="3 6" id="KW-0812">Transmembrane</keyword>
<evidence type="ECO:0000256" key="1">
    <source>
        <dbReference type="ARBA" id="ARBA00004141"/>
    </source>
</evidence>
<evidence type="ECO:0000256" key="5">
    <source>
        <dbReference type="ARBA" id="ARBA00023136"/>
    </source>
</evidence>
<evidence type="ECO:0000256" key="2">
    <source>
        <dbReference type="ARBA" id="ARBA00007362"/>
    </source>
</evidence>
<comment type="caution">
    <text evidence="8">The sequence shown here is derived from an EMBL/GenBank/DDBJ whole genome shotgun (WGS) entry which is preliminary data.</text>
</comment>
<protein>
    <submittedName>
        <fullName evidence="8">DMT family transporter</fullName>
    </submittedName>
</protein>
<dbReference type="InterPro" id="IPR037185">
    <property type="entry name" value="EmrE-like"/>
</dbReference>
<feature type="transmembrane region" description="Helical" evidence="6">
    <location>
        <begin position="93"/>
        <end position="116"/>
    </location>
</feature>
<evidence type="ECO:0000313" key="8">
    <source>
        <dbReference type="EMBL" id="RFC63179.1"/>
    </source>
</evidence>
<sequence>MIARFLWLFPPLFVLLWSTGFIGARYSMPHAEPFTFLAMRFALALVVLVALALSCGVGLPRGRAAFHSMVAGALIHGVYLGGLFYAIRHGLNAGIAALIVGLQPVITTMLAGLFLGDRIEARHLAGLALGLCGIALVVSPKLGSGGDLGFQTLAPVFAAAFGISIGTIWQKKFASGLDLRAGTALQYCGALVPTLALAFLLETGEVDWTGELVFALVWLTLVLSIGAIFLMMVLIREGAVSSVASLMYLTPGVTAVMAYWLFDERLTAVQLAGLVLAALGVAVSTRRWTRRQVPPTA</sequence>
<dbReference type="AlphaFoldDB" id="A0A371X1U9"/>
<dbReference type="PANTHER" id="PTHR32322">
    <property type="entry name" value="INNER MEMBRANE TRANSPORTER"/>
    <property type="match status" value="1"/>
</dbReference>
<evidence type="ECO:0000256" key="3">
    <source>
        <dbReference type="ARBA" id="ARBA00022692"/>
    </source>
</evidence>
<evidence type="ECO:0000259" key="7">
    <source>
        <dbReference type="Pfam" id="PF00892"/>
    </source>
</evidence>
<dbReference type="InterPro" id="IPR000620">
    <property type="entry name" value="EamA_dom"/>
</dbReference>
<dbReference type="OrthoDB" id="9809509at2"/>
<feature type="domain" description="EamA" evidence="7">
    <location>
        <begin position="13"/>
        <end position="138"/>
    </location>
</feature>
<feature type="transmembrane region" description="Helical" evidence="6">
    <location>
        <begin position="268"/>
        <end position="285"/>
    </location>
</feature>
<evidence type="ECO:0000313" key="9">
    <source>
        <dbReference type="Proteomes" id="UP000264310"/>
    </source>
</evidence>
<comment type="subcellular location">
    <subcellularLocation>
        <location evidence="1">Membrane</location>
        <topology evidence="1">Multi-pass membrane protein</topology>
    </subcellularLocation>
</comment>
<dbReference type="Proteomes" id="UP000264310">
    <property type="component" value="Unassembled WGS sequence"/>
</dbReference>
<feature type="transmembrane region" description="Helical" evidence="6">
    <location>
        <begin position="33"/>
        <end position="53"/>
    </location>
</feature>
<dbReference type="SUPFAM" id="SSF103481">
    <property type="entry name" value="Multidrug resistance efflux transporter EmrE"/>
    <property type="match status" value="2"/>
</dbReference>
<evidence type="ECO:0000256" key="4">
    <source>
        <dbReference type="ARBA" id="ARBA00022989"/>
    </source>
</evidence>
<dbReference type="Pfam" id="PF00892">
    <property type="entry name" value="EamA"/>
    <property type="match status" value="2"/>
</dbReference>
<feature type="transmembrane region" description="Helical" evidence="6">
    <location>
        <begin position="242"/>
        <end position="262"/>
    </location>
</feature>
<feature type="domain" description="EamA" evidence="7">
    <location>
        <begin position="156"/>
        <end position="284"/>
    </location>
</feature>
<accession>A0A371X1U9</accession>
<feature type="transmembrane region" description="Helical" evidence="6">
    <location>
        <begin position="148"/>
        <end position="169"/>
    </location>
</feature>
<keyword evidence="5 6" id="KW-0472">Membrane</keyword>
<dbReference type="GO" id="GO:0016020">
    <property type="term" value="C:membrane"/>
    <property type="evidence" value="ECO:0007669"/>
    <property type="project" value="UniProtKB-SubCell"/>
</dbReference>
<dbReference type="InterPro" id="IPR050638">
    <property type="entry name" value="AA-Vitamin_Transporters"/>
</dbReference>
<proteinExistence type="inferred from homology"/>
<dbReference type="PANTHER" id="PTHR32322:SF2">
    <property type="entry name" value="EAMA DOMAIN-CONTAINING PROTEIN"/>
    <property type="match status" value="1"/>
</dbReference>
<feature type="transmembrane region" description="Helical" evidence="6">
    <location>
        <begin position="65"/>
        <end position="87"/>
    </location>
</feature>
<feature type="transmembrane region" description="Helical" evidence="6">
    <location>
        <begin position="123"/>
        <end position="142"/>
    </location>
</feature>